<dbReference type="PANTHER" id="PTHR10151">
    <property type="entry name" value="ECTONUCLEOTIDE PYROPHOSPHATASE/PHOSPHODIESTERASE"/>
    <property type="match status" value="1"/>
</dbReference>
<dbReference type="SUPFAM" id="SSF53649">
    <property type="entry name" value="Alkaline phosphatase-like"/>
    <property type="match status" value="1"/>
</dbReference>
<dbReference type="GO" id="GO:0016787">
    <property type="term" value="F:hydrolase activity"/>
    <property type="evidence" value="ECO:0007669"/>
    <property type="project" value="UniProtKB-ARBA"/>
</dbReference>
<dbReference type="STRING" id="1703770.AMJ39_06420"/>
<comment type="caution">
    <text evidence="1">The sequence shown here is derived from an EMBL/GenBank/DDBJ whole genome shotgun (WGS) entry which is preliminary data.</text>
</comment>
<dbReference type="Gene3D" id="3.40.720.10">
    <property type="entry name" value="Alkaline Phosphatase, subunit A"/>
    <property type="match status" value="2"/>
</dbReference>
<dbReference type="PATRIC" id="fig|1703770.3.peg.1232"/>
<dbReference type="PANTHER" id="PTHR10151:SF120">
    <property type="entry name" value="BIS(5'-ADENOSYL)-TRIPHOSPHATASE"/>
    <property type="match status" value="1"/>
</dbReference>
<accession>A0A0S7WS24</accession>
<protein>
    <recommendedName>
        <fullName evidence="3">Phosphodiesterase</fullName>
    </recommendedName>
</protein>
<gene>
    <name evidence="1" type="ORF">AMJ39_06420</name>
</gene>
<dbReference type="InterPro" id="IPR017850">
    <property type="entry name" value="Alkaline_phosphatase_core_sf"/>
</dbReference>
<dbReference type="EMBL" id="LIZS01000035">
    <property type="protein sequence ID" value="KPJ52939.1"/>
    <property type="molecule type" value="Genomic_DNA"/>
</dbReference>
<dbReference type="AlphaFoldDB" id="A0A0S7WS24"/>
<organism evidence="1 2">
    <name type="scientific">candidate division TA06 bacterium DG_24</name>
    <dbReference type="NCBI Taxonomy" id="1703770"/>
    <lineage>
        <taxon>Bacteria</taxon>
        <taxon>Bacteria division TA06</taxon>
    </lineage>
</organism>
<dbReference type="InterPro" id="IPR002591">
    <property type="entry name" value="Phosphodiest/P_Trfase"/>
</dbReference>
<dbReference type="Pfam" id="PF01663">
    <property type="entry name" value="Phosphodiest"/>
    <property type="match status" value="1"/>
</dbReference>
<proteinExistence type="predicted"/>
<evidence type="ECO:0000313" key="2">
    <source>
        <dbReference type="Proteomes" id="UP000052008"/>
    </source>
</evidence>
<name>A0A0S7WS24_UNCT6</name>
<sequence length="559" mass="62767">MASGTTIKTLVIGVDGGTFSLIRPLADAGRLPTFARLMREGSWGELRSTVPPVTAPSWVSFQTGKNPGKHGVFGFVSSPSAGYERKVLSAASIKARTAWNLLSRAGRRVGILNLPFTYPPEEVNGFVVPQPPGFVPKDRVFSHPPELASLLAREVPEFFQGIDYLRYWFTDEKDEFLAALKRGVEATRRAASVLMERHELDVLVVTVIMTDPVQHFFWKYMDESHPAHDPVLRDKYGEAIHEVYEATDRLMGDLIERMGSETNVIVVSDHGFGPNTKAVSLNQWLRDLGLLKVKKKAAPLVKWRLPFPAYGWLRKLGVPYLDPIVLRQINADRRVVDGRMGLSISAVIDWSRTRAFAGHRSEQGIFLNVRGREPLGIVEPGQEYEELRAVLEAELHQLRDPDDGGKLVDQVWRPGDLYHGEYTDEAPDITFMMRGYEYKANEFIHGSRVVEVERWHTGTHRLDGILLLCGPTIRQGIKMKKSDMTDVAPTLLYLAGVPIPEDMDGRVLTEAVSPEYLSRYPVERSRPDVAPSAREDEQVFSEDEEAAVRKRLKGLGYVG</sequence>
<evidence type="ECO:0000313" key="1">
    <source>
        <dbReference type="EMBL" id="KPJ52939.1"/>
    </source>
</evidence>
<reference evidence="1 2" key="1">
    <citation type="journal article" date="2015" name="Microbiome">
        <title>Genomic resolution of linkages in carbon, nitrogen, and sulfur cycling among widespread estuary sediment bacteria.</title>
        <authorList>
            <person name="Baker B.J."/>
            <person name="Lazar C.S."/>
            <person name="Teske A.P."/>
            <person name="Dick G.J."/>
        </authorList>
    </citation>
    <scope>NUCLEOTIDE SEQUENCE [LARGE SCALE GENOMIC DNA]</scope>
    <source>
        <strain evidence="1">DG_24</strain>
    </source>
</reference>
<evidence type="ECO:0008006" key="3">
    <source>
        <dbReference type="Google" id="ProtNLM"/>
    </source>
</evidence>
<dbReference type="Proteomes" id="UP000052008">
    <property type="component" value="Unassembled WGS sequence"/>
</dbReference>